<dbReference type="VEuPathDB" id="VectorBase:GAUT028186"/>
<reference evidence="2" key="1">
    <citation type="submission" date="2020-05" db="UniProtKB">
        <authorList>
            <consortium name="EnsemblMetazoa"/>
        </authorList>
    </citation>
    <scope>IDENTIFICATION</scope>
    <source>
        <strain evidence="2">TTRI</strain>
    </source>
</reference>
<keyword evidence="1" id="KW-0812">Transmembrane</keyword>
<dbReference type="EnsemblMetazoa" id="GAUT028186-RA">
    <property type="protein sequence ID" value="GAUT028186-PA"/>
    <property type="gene ID" value="GAUT028186"/>
</dbReference>
<keyword evidence="1" id="KW-0472">Membrane</keyword>
<proteinExistence type="predicted"/>
<keyword evidence="3" id="KW-1185">Reference proteome</keyword>
<dbReference type="AlphaFoldDB" id="A0A1A9V797"/>
<accession>A0A1A9V797</accession>
<keyword evidence="1" id="KW-1133">Transmembrane helix</keyword>
<sequence>MKECSAQRTYCTLKNDLLLPPSFEVNEPRSPAKHSVPMACHRYITYGSISTLAVHQFQDSDTLMSGRPSKGYGDLMIVTVVVVVVAVVVVVLALVVAKVEVEVVVVVLVIVVVVVVPVVEGGILVVVGAAIEEGLGFGTLRLEQASIVEGQHSSIKNYLV</sequence>
<dbReference type="Proteomes" id="UP000078200">
    <property type="component" value="Unassembled WGS sequence"/>
</dbReference>
<evidence type="ECO:0000313" key="3">
    <source>
        <dbReference type="Proteomes" id="UP000078200"/>
    </source>
</evidence>
<evidence type="ECO:0000313" key="2">
    <source>
        <dbReference type="EnsemblMetazoa" id="GAUT028186-PA"/>
    </source>
</evidence>
<organism evidence="2 3">
    <name type="scientific">Glossina austeni</name>
    <name type="common">Savannah tsetse fly</name>
    <dbReference type="NCBI Taxonomy" id="7395"/>
    <lineage>
        <taxon>Eukaryota</taxon>
        <taxon>Metazoa</taxon>
        <taxon>Ecdysozoa</taxon>
        <taxon>Arthropoda</taxon>
        <taxon>Hexapoda</taxon>
        <taxon>Insecta</taxon>
        <taxon>Pterygota</taxon>
        <taxon>Neoptera</taxon>
        <taxon>Endopterygota</taxon>
        <taxon>Diptera</taxon>
        <taxon>Brachycera</taxon>
        <taxon>Muscomorpha</taxon>
        <taxon>Hippoboscoidea</taxon>
        <taxon>Glossinidae</taxon>
        <taxon>Glossina</taxon>
    </lineage>
</organism>
<name>A0A1A9V797_GLOAU</name>
<evidence type="ECO:0000256" key="1">
    <source>
        <dbReference type="SAM" id="Phobius"/>
    </source>
</evidence>
<feature type="transmembrane region" description="Helical" evidence="1">
    <location>
        <begin position="103"/>
        <end position="131"/>
    </location>
</feature>
<protein>
    <submittedName>
        <fullName evidence="2">Uncharacterized protein</fullName>
    </submittedName>
</protein>
<feature type="transmembrane region" description="Helical" evidence="1">
    <location>
        <begin position="75"/>
        <end position="97"/>
    </location>
</feature>